<proteinExistence type="predicted"/>
<feature type="transmembrane region" description="Helical" evidence="1">
    <location>
        <begin position="82"/>
        <end position="101"/>
    </location>
</feature>
<evidence type="ECO:0000313" key="2">
    <source>
        <dbReference type="EMBL" id="GAA4261272.1"/>
    </source>
</evidence>
<evidence type="ECO:0000256" key="1">
    <source>
        <dbReference type="SAM" id="Phobius"/>
    </source>
</evidence>
<keyword evidence="1" id="KW-0472">Membrane</keyword>
<gene>
    <name evidence="2" type="ORF">GCM10022255_093250</name>
</gene>
<feature type="transmembrane region" description="Helical" evidence="1">
    <location>
        <begin position="51"/>
        <end position="75"/>
    </location>
</feature>
<reference evidence="3" key="1">
    <citation type="journal article" date="2019" name="Int. J. Syst. Evol. Microbiol.">
        <title>The Global Catalogue of Microorganisms (GCM) 10K type strain sequencing project: providing services to taxonomists for standard genome sequencing and annotation.</title>
        <authorList>
            <consortium name="The Broad Institute Genomics Platform"/>
            <consortium name="The Broad Institute Genome Sequencing Center for Infectious Disease"/>
            <person name="Wu L."/>
            <person name="Ma J."/>
        </authorList>
    </citation>
    <scope>NUCLEOTIDE SEQUENCE [LARGE SCALE GENOMIC DNA]</scope>
    <source>
        <strain evidence="3">JCM 17441</strain>
    </source>
</reference>
<organism evidence="2 3">
    <name type="scientific">Dactylosporangium darangshiense</name>
    <dbReference type="NCBI Taxonomy" id="579108"/>
    <lineage>
        <taxon>Bacteria</taxon>
        <taxon>Bacillati</taxon>
        <taxon>Actinomycetota</taxon>
        <taxon>Actinomycetes</taxon>
        <taxon>Micromonosporales</taxon>
        <taxon>Micromonosporaceae</taxon>
        <taxon>Dactylosporangium</taxon>
    </lineage>
</organism>
<feature type="transmembrane region" description="Helical" evidence="1">
    <location>
        <begin position="175"/>
        <end position="196"/>
    </location>
</feature>
<feature type="transmembrane region" description="Helical" evidence="1">
    <location>
        <begin position="150"/>
        <end position="169"/>
    </location>
</feature>
<dbReference type="Pfam" id="PF03988">
    <property type="entry name" value="DUF347"/>
    <property type="match status" value="4"/>
</dbReference>
<feature type="transmembrane region" description="Helical" evidence="1">
    <location>
        <begin position="203"/>
        <end position="222"/>
    </location>
</feature>
<comment type="caution">
    <text evidence="2">The sequence shown here is derived from an EMBL/GenBank/DDBJ whole genome shotgun (WGS) entry which is preliminary data.</text>
</comment>
<keyword evidence="1" id="KW-0812">Transmembrane</keyword>
<name>A0ABP8DPS0_9ACTN</name>
<feature type="transmembrane region" description="Helical" evidence="1">
    <location>
        <begin position="234"/>
        <end position="258"/>
    </location>
</feature>
<evidence type="ECO:0000313" key="3">
    <source>
        <dbReference type="Proteomes" id="UP001500620"/>
    </source>
</evidence>
<protein>
    <submittedName>
        <fullName evidence="2">Membrane protein</fullName>
    </submittedName>
</protein>
<dbReference type="InterPro" id="IPR007136">
    <property type="entry name" value="DUF347"/>
</dbReference>
<dbReference type="Proteomes" id="UP001500620">
    <property type="component" value="Unassembled WGS sequence"/>
</dbReference>
<keyword evidence="3" id="KW-1185">Reference proteome</keyword>
<accession>A0ABP8DPS0</accession>
<dbReference type="EMBL" id="BAABAT010000045">
    <property type="protein sequence ID" value="GAA4261272.1"/>
    <property type="molecule type" value="Genomic_DNA"/>
</dbReference>
<dbReference type="RefSeq" id="WP_345138187.1">
    <property type="nucleotide sequence ID" value="NZ_BAABAT010000045.1"/>
</dbReference>
<sequence>MTSARQPGAVLTDATSAAGTRARLAKVPQVTAIFWIIKVLTTGMGETASDFLAHTVAPPVAVGLGALGLAVALVLQFRVRRYLAGVYWFAVIMVSVFGTMAADVLHVGLGVPYLVSTIGFAVALAAVLLLWYASERTLSIHSITTPRRELFYWATVLATFALGTAAGDLTAVTFGWGYLLSGVIFAAAIAVPALAFRTGTLNAVAAFWTAYVITRPLGASFADWMGVSHERGGLGLGTGSVTVAWTVLIVVLVGYLAVTRVDAEPAGR</sequence>
<feature type="transmembrane region" description="Helical" evidence="1">
    <location>
        <begin position="113"/>
        <end position="134"/>
    </location>
</feature>
<keyword evidence="1" id="KW-1133">Transmembrane helix</keyword>